<dbReference type="NCBIfam" id="NF000755">
    <property type="entry name" value="PRK00046.1"/>
    <property type="match status" value="1"/>
</dbReference>
<evidence type="ECO:0000256" key="4">
    <source>
        <dbReference type="ARBA" id="ARBA00004752"/>
    </source>
</evidence>
<evidence type="ECO:0000256" key="14">
    <source>
        <dbReference type="ARBA" id="ARBA00022984"/>
    </source>
</evidence>
<dbReference type="PANTHER" id="PTHR21071:SF4">
    <property type="entry name" value="UDP-N-ACETYLENOLPYRUVOYLGLUCOSAMINE REDUCTASE"/>
    <property type="match status" value="1"/>
</dbReference>
<keyword evidence="15 20" id="KW-0560">Oxidoreductase</keyword>
<evidence type="ECO:0000256" key="12">
    <source>
        <dbReference type="ARBA" id="ARBA00022857"/>
    </source>
</evidence>
<comment type="catalytic activity">
    <reaction evidence="19 20">
        <text>UDP-N-acetyl-alpha-D-muramate + NADP(+) = UDP-N-acetyl-3-O-(1-carboxyvinyl)-alpha-D-glucosamine + NADPH + H(+)</text>
        <dbReference type="Rhea" id="RHEA:12248"/>
        <dbReference type="ChEBI" id="CHEBI:15378"/>
        <dbReference type="ChEBI" id="CHEBI:57783"/>
        <dbReference type="ChEBI" id="CHEBI:58349"/>
        <dbReference type="ChEBI" id="CHEBI:68483"/>
        <dbReference type="ChEBI" id="CHEBI:70757"/>
        <dbReference type="EC" id="1.3.1.98"/>
    </reaction>
</comment>
<feature type="domain" description="FAD-binding PCMH-type" evidence="21">
    <location>
        <begin position="18"/>
        <end position="189"/>
    </location>
</feature>
<accession>A0A3M0AFC6</accession>
<comment type="pathway">
    <text evidence="4 20">Cell wall biogenesis; peptidoglycan biosynthesis.</text>
</comment>
<keyword evidence="13 20" id="KW-0133">Cell shape</keyword>
<dbReference type="SUPFAM" id="SSF56176">
    <property type="entry name" value="FAD-binding/transporter-associated domain-like"/>
    <property type="match status" value="1"/>
</dbReference>
<organism evidence="22 23">
    <name type="scientific">Umboniibacter marinipuniceus</name>
    <dbReference type="NCBI Taxonomy" id="569599"/>
    <lineage>
        <taxon>Bacteria</taxon>
        <taxon>Pseudomonadati</taxon>
        <taxon>Pseudomonadota</taxon>
        <taxon>Gammaproteobacteria</taxon>
        <taxon>Cellvibrionales</taxon>
        <taxon>Cellvibrionaceae</taxon>
        <taxon>Umboniibacter</taxon>
    </lineage>
</organism>
<keyword evidence="8 20" id="KW-0963">Cytoplasm</keyword>
<comment type="caution">
    <text evidence="22">The sequence shown here is derived from an EMBL/GenBank/DDBJ whole genome shotgun (WGS) entry which is preliminary data.</text>
</comment>
<keyword evidence="17 20" id="KW-0961">Cell wall biogenesis/degradation</keyword>
<evidence type="ECO:0000256" key="19">
    <source>
        <dbReference type="ARBA" id="ARBA00048914"/>
    </source>
</evidence>
<name>A0A3M0AFC6_9GAMM</name>
<evidence type="ECO:0000256" key="3">
    <source>
        <dbReference type="ARBA" id="ARBA00004496"/>
    </source>
</evidence>
<evidence type="ECO:0000313" key="22">
    <source>
        <dbReference type="EMBL" id="RMA81175.1"/>
    </source>
</evidence>
<gene>
    <name evidence="20" type="primary">murB</name>
    <name evidence="22" type="ORF">DFR27_0973</name>
</gene>
<dbReference type="PROSITE" id="PS51387">
    <property type="entry name" value="FAD_PCMH"/>
    <property type="match status" value="1"/>
</dbReference>
<dbReference type="InterPro" id="IPR011601">
    <property type="entry name" value="MurB_C"/>
</dbReference>
<keyword evidence="11 20" id="KW-0274">FAD</keyword>
<evidence type="ECO:0000256" key="20">
    <source>
        <dbReference type="HAMAP-Rule" id="MF_00037"/>
    </source>
</evidence>
<dbReference type="Pfam" id="PF02873">
    <property type="entry name" value="MurB_C"/>
    <property type="match status" value="1"/>
</dbReference>
<dbReference type="AlphaFoldDB" id="A0A3M0AFC6"/>
<dbReference type="InterPro" id="IPR016167">
    <property type="entry name" value="FAD-bd_PCMH_sub1"/>
</dbReference>
<dbReference type="GO" id="GO:0008360">
    <property type="term" value="P:regulation of cell shape"/>
    <property type="evidence" value="ECO:0007669"/>
    <property type="project" value="UniProtKB-KW"/>
</dbReference>
<dbReference type="RefSeq" id="WP_170150780.1">
    <property type="nucleotide sequence ID" value="NZ_REFJ01000002.1"/>
</dbReference>
<dbReference type="HAMAP" id="MF_00037">
    <property type="entry name" value="MurB"/>
    <property type="match status" value="1"/>
</dbReference>
<reference evidence="22 23" key="1">
    <citation type="submission" date="2018-10" db="EMBL/GenBank/DDBJ databases">
        <title>Genomic Encyclopedia of Type Strains, Phase IV (KMG-IV): sequencing the most valuable type-strain genomes for metagenomic binning, comparative biology and taxonomic classification.</title>
        <authorList>
            <person name="Goeker M."/>
        </authorList>
    </citation>
    <scope>NUCLEOTIDE SEQUENCE [LARGE SCALE GENOMIC DNA]</scope>
    <source>
        <strain evidence="22 23">DSM 25080</strain>
    </source>
</reference>
<dbReference type="InterPro" id="IPR036635">
    <property type="entry name" value="MurB_C_sf"/>
</dbReference>
<dbReference type="NCBIfam" id="TIGR00179">
    <property type="entry name" value="murB"/>
    <property type="match status" value="1"/>
</dbReference>
<sequence>MIDIKPDFNLKQLNTMALGSNAAYYCAVKSVAELQEAVSFSEQQAIALHVLGEGSNTLPVSHVAGLCCHVALSGIHQVSEDEASIQLRVAAGENWHHLVEYTVGQGWWGIENLALIPGTVGAAPVQNIGAYGVELADVLLAVEVFDLNTKTCLTLSANDCALSYRESIFKGSARGRYVILQVLLSLSKVPKPVLSYAGLSNLTSQADLKALTPKRVADEVIALRSSKLPDPSVLPNSGSYFKNPILERSQADELLERFPQAPHWRLGDQVKFAAAWLIDQCGLRGSELAGGFQPYHLQALVMTNPKAGSYGDLVRAETEVIRTVAARFGVKLEREPQLLG</sequence>
<dbReference type="Pfam" id="PF01565">
    <property type="entry name" value="FAD_binding_4"/>
    <property type="match status" value="1"/>
</dbReference>
<evidence type="ECO:0000256" key="6">
    <source>
        <dbReference type="ARBA" id="ARBA00012518"/>
    </source>
</evidence>
<evidence type="ECO:0000313" key="23">
    <source>
        <dbReference type="Proteomes" id="UP000267187"/>
    </source>
</evidence>
<dbReference type="GO" id="GO:0005829">
    <property type="term" value="C:cytosol"/>
    <property type="evidence" value="ECO:0007669"/>
    <property type="project" value="TreeGrafter"/>
</dbReference>
<dbReference type="InterPro" id="IPR036318">
    <property type="entry name" value="FAD-bd_PCMH-like_sf"/>
</dbReference>
<feature type="active site" evidence="20">
    <location>
        <position position="165"/>
    </location>
</feature>
<evidence type="ECO:0000256" key="16">
    <source>
        <dbReference type="ARBA" id="ARBA00023306"/>
    </source>
</evidence>
<evidence type="ECO:0000256" key="8">
    <source>
        <dbReference type="ARBA" id="ARBA00022490"/>
    </source>
</evidence>
<evidence type="ECO:0000256" key="5">
    <source>
        <dbReference type="ARBA" id="ARBA00010485"/>
    </source>
</evidence>
<keyword evidence="16 20" id="KW-0131">Cell cycle</keyword>
<protein>
    <recommendedName>
        <fullName evidence="7 20">UDP-N-acetylenolpyruvoylglucosamine reductase</fullName>
        <ecNumber evidence="6 20">1.3.1.98</ecNumber>
    </recommendedName>
    <alternativeName>
        <fullName evidence="18 20">UDP-N-acetylmuramate dehydrogenase</fullName>
    </alternativeName>
</protein>
<evidence type="ECO:0000256" key="18">
    <source>
        <dbReference type="ARBA" id="ARBA00031026"/>
    </source>
</evidence>
<evidence type="ECO:0000256" key="7">
    <source>
        <dbReference type="ARBA" id="ARBA00015188"/>
    </source>
</evidence>
<evidence type="ECO:0000256" key="13">
    <source>
        <dbReference type="ARBA" id="ARBA00022960"/>
    </source>
</evidence>
<dbReference type="InterPro" id="IPR006094">
    <property type="entry name" value="Oxid_FAD_bind_N"/>
</dbReference>
<keyword evidence="14 20" id="KW-0573">Peptidoglycan synthesis</keyword>
<dbReference type="GO" id="GO:0071555">
    <property type="term" value="P:cell wall organization"/>
    <property type="evidence" value="ECO:0007669"/>
    <property type="project" value="UniProtKB-KW"/>
</dbReference>
<dbReference type="GO" id="GO:0008762">
    <property type="term" value="F:UDP-N-acetylmuramate dehydrogenase activity"/>
    <property type="evidence" value="ECO:0007669"/>
    <property type="project" value="UniProtKB-UniRule"/>
</dbReference>
<dbReference type="Proteomes" id="UP000267187">
    <property type="component" value="Unassembled WGS sequence"/>
</dbReference>
<keyword evidence="10 20" id="KW-0285">Flavoprotein</keyword>
<dbReference type="GO" id="GO:0009252">
    <property type="term" value="P:peptidoglycan biosynthetic process"/>
    <property type="evidence" value="ECO:0007669"/>
    <property type="project" value="UniProtKB-UniRule"/>
</dbReference>
<evidence type="ECO:0000256" key="2">
    <source>
        <dbReference type="ARBA" id="ARBA00003921"/>
    </source>
</evidence>
<dbReference type="GO" id="GO:0071949">
    <property type="term" value="F:FAD binding"/>
    <property type="evidence" value="ECO:0007669"/>
    <property type="project" value="InterPro"/>
</dbReference>
<dbReference type="Gene3D" id="3.30.465.10">
    <property type="match status" value="1"/>
</dbReference>
<keyword evidence="9 20" id="KW-0132">Cell division</keyword>
<evidence type="ECO:0000256" key="15">
    <source>
        <dbReference type="ARBA" id="ARBA00023002"/>
    </source>
</evidence>
<dbReference type="EMBL" id="REFJ01000002">
    <property type="protein sequence ID" value="RMA81175.1"/>
    <property type="molecule type" value="Genomic_DNA"/>
</dbReference>
<evidence type="ECO:0000256" key="11">
    <source>
        <dbReference type="ARBA" id="ARBA00022827"/>
    </source>
</evidence>
<keyword evidence="23" id="KW-1185">Reference proteome</keyword>
<dbReference type="InterPro" id="IPR016166">
    <property type="entry name" value="FAD-bd_PCMH"/>
</dbReference>
<dbReference type="Gene3D" id="3.90.78.10">
    <property type="entry name" value="UDP-N-acetylenolpyruvoylglucosamine reductase, C-terminal domain"/>
    <property type="match status" value="1"/>
</dbReference>
<comment type="function">
    <text evidence="2 20">Cell wall formation.</text>
</comment>
<dbReference type="EC" id="1.3.1.98" evidence="6 20"/>
<dbReference type="Gene3D" id="3.30.43.10">
    <property type="entry name" value="Uridine Diphospho-n-acetylenolpyruvylglucosamine Reductase, domain 2"/>
    <property type="match status" value="1"/>
</dbReference>
<evidence type="ECO:0000256" key="1">
    <source>
        <dbReference type="ARBA" id="ARBA00001974"/>
    </source>
</evidence>
<proteinExistence type="inferred from homology"/>
<evidence type="ECO:0000256" key="10">
    <source>
        <dbReference type="ARBA" id="ARBA00022630"/>
    </source>
</evidence>
<dbReference type="GO" id="GO:0051301">
    <property type="term" value="P:cell division"/>
    <property type="evidence" value="ECO:0007669"/>
    <property type="project" value="UniProtKB-KW"/>
</dbReference>
<dbReference type="InterPro" id="IPR016169">
    <property type="entry name" value="FAD-bd_PCMH_sub2"/>
</dbReference>
<evidence type="ECO:0000256" key="17">
    <source>
        <dbReference type="ARBA" id="ARBA00023316"/>
    </source>
</evidence>
<comment type="subcellular location">
    <subcellularLocation>
        <location evidence="3 20">Cytoplasm</location>
    </subcellularLocation>
</comment>
<comment type="similarity">
    <text evidence="5 20">Belongs to the MurB family.</text>
</comment>
<dbReference type="PANTHER" id="PTHR21071">
    <property type="entry name" value="UDP-N-ACETYLENOLPYRUVOYLGLUCOSAMINE REDUCTASE"/>
    <property type="match status" value="1"/>
</dbReference>
<dbReference type="InterPro" id="IPR003170">
    <property type="entry name" value="MurB"/>
</dbReference>
<feature type="active site" evidence="20">
    <location>
        <position position="335"/>
    </location>
</feature>
<dbReference type="SUPFAM" id="SSF56194">
    <property type="entry name" value="Uridine diphospho-N-Acetylenolpyruvylglucosamine reductase, MurB, C-terminal domain"/>
    <property type="match status" value="1"/>
</dbReference>
<keyword evidence="12 20" id="KW-0521">NADP</keyword>
<dbReference type="UniPathway" id="UPA00219"/>
<feature type="active site" description="Proton donor" evidence="20">
    <location>
        <position position="239"/>
    </location>
</feature>
<comment type="cofactor">
    <cofactor evidence="1 20">
        <name>FAD</name>
        <dbReference type="ChEBI" id="CHEBI:57692"/>
    </cofactor>
</comment>
<evidence type="ECO:0000259" key="21">
    <source>
        <dbReference type="PROSITE" id="PS51387"/>
    </source>
</evidence>
<evidence type="ECO:0000256" key="9">
    <source>
        <dbReference type="ARBA" id="ARBA00022618"/>
    </source>
</evidence>